<name>A0A917W9Y3_9RHOB</name>
<reference evidence="2" key="2">
    <citation type="submission" date="2020-09" db="EMBL/GenBank/DDBJ databases">
        <authorList>
            <person name="Sun Q."/>
            <person name="Zhou Y."/>
        </authorList>
    </citation>
    <scope>NUCLEOTIDE SEQUENCE</scope>
    <source>
        <strain evidence="2">CGMCC 1.6293</strain>
    </source>
</reference>
<proteinExistence type="predicted"/>
<keyword evidence="3" id="KW-1185">Reference proteome</keyword>
<dbReference type="EMBL" id="BMLF01000001">
    <property type="protein sequence ID" value="GGL84090.1"/>
    <property type="molecule type" value="Genomic_DNA"/>
</dbReference>
<sequence>MICEAVASDGGRFPDTEVFPVAAGRVQAVEVFFGGSLPHPAPGGGSLPGRAWRIPGRSPLAEPPGRA</sequence>
<evidence type="ECO:0000313" key="2">
    <source>
        <dbReference type="EMBL" id="GGL84090.1"/>
    </source>
</evidence>
<gene>
    <name evidence="2" type="ORF">GCM10011534_02500</name>
</gene>
<dbReference type="AlphaFoldDB" id="A0A917W9Y3"/>
<evidence type="ECO:0000256" key="1">
    <source>
        <dbReference type="SAM" id="MobiDB-lite"/>
    </source>
</evidence>
<reference evidence="2" key="1">
    <citation type="journal article" date="2014" name="Int. J. Syst. Evol. Microbiol.">
        <title>Complete genome sequence of Corynebacterium casei LMG S-19264T (=DSM 44701T), isolated from a smear-ripened cheese.</title>
        <authorList>
            <consortium name="US DOE Joint Genome Institute (JGI-PGF)"/>
            <person name="Walter F."/>
            <person name="Albersmeier A."/>
            <person name="Kalinowski J."/>
            <person name="Ruckert C."/>
        </authorList>
    </citation>
    <scope>NUCLEOTIDE SEQUENCE</scope>
    <source>
        <strain evidence="2">CGMCC 1.6293</strain>
    </source>
</reference>
<accession>A0A917W9Y3</accession>
<organism evidence="2 3">
    <name type="scientific">Pseudooceanicola nanhaiensis</name>
    <dbReference type="NCBI Taxonomy" id="375761"/>
    <lineage>
        <taxon>Bacteria</taxon>
        <taxon>Pseudomonadati</taxon>
        <taxon>Pseudomonadota</taxon>
        <taxon>Alphaproteobacteria</taxon>
        <taxon>Rhodobacterales</taxon>
        <taxon>Paracoccaceae</taxon>
        <taxon>Pseudooceanicola</taxon>
    </lineage>
</organism>
<evidence type="ECO:0000313" key="3">
    <source>
        <dbReference type="Proteomes" id="UP000649829"/>
    </source>
</evidence>
<protein>
    <submittedName>
        <fullName evidence="2">Uncharacterized protein</fullName>
    </submittedName>
</protein>
<dbReference type="Proteomes" id="UP000649829">
    <property type="component" value="Unassembled WGS sequence"/>
</dbReference>
<feature type="region of interest" description="Disordered" evidence="1">
    <location>
        <begin position="39"/>
        <end position="67"/>
    </location>
</feature>
<comment type="caution">
    <text evidence="2">The sequence shown here is derived from an EMBL/GenBank/DDBJ whole genome shotgun (WGS) entry which is preliminary data.</text>
</comment>